<dbReference type="GO" id="GO:0008270">
    <property type="term" value="F:zinc ion binding"/>
    <property type="evidence" value="ECO:0007669"/>
    <property type="project" value="TreeGrafter"/>
</dbReference>
<dbReference type="Proteomes" id="UP000886819">
    <property type="component" value="Unassembled WGS sequence"/>
</dbReference>
<dbReference type="InterPro" id="IPR004013">
    <property type="entry name" value="PHP_dom"/>
</dbReference>
<gene>
    <name evidence="2" type="ORF">IAA66_09290</name>
</gene>
<feature type="domain" description="Polymerase/histidinol phosphatase N-terminal" evidence="1">
    <location>
        <begin position="5"/>
        <end position="79"/>
    </location>
</feature>
<name>A0A9D0YXI5_9FIRM</name>
<dbReference type="SUPFAM" id="SSF89550">
    <property type="entry name" value="PHP domain-like"/>
    <property type="match status" value="1"/>
</dbReference>
<evidence type="ECO:0000259" key="1">
    <source>
        <dbReference type="SMART" id="SM00481"/>
    </source>
</evidence>
<dbReference type="AlphaFoldDB" id="A0A9D0YXI5"/>
<dbReference type="SMART" id="SM00481">
    <property type="entry name" value="POLIIIAc"/>
    <property type="match status" value="1"/>
</dbReference>
<organism evidence="2 3">
    <name type="scientific">Candidatus Avichristensenella intestinipullorum</name>
    <dbReference type="NCBI Taxonomy" id="2840693"/>
    <lineage>
        <taxon>Bacteria</taxon>
        <taxon>Bacillati</taxon>
        <taxon>Bacillota</taxon>
        <taxon>Clostridia</taxon>
        <taxon>Candidatus Avichristensenella</taxon>
    </lineage>
</organism>
<reference evidence="2" key="1">
    <citation type="submission" date="2020-10" db="EMBL/GenBank/DDBJ databases">
        <authorList>
            <person name="Gilroy R."/>
        </authorList>
    </citation>
    <scope>NUCLEOTIDE SEQUENCE</scope>
    <source>
        <strain evidence="2">ChiHile30-977</strain>
    </source>
</reference>
<evidence type="ECO:0000313" key="3">
    <source>
        <dbReference type="Proteomes" id="UP000886819"/>
    </source>
</evidence>
<protein>
    <submittedName>
        <fullName evidence="2">Phosphatase</fullName>
    </submittedName>
</protein>
<proteinExistence type="predicted"/>
<dbReference type="GO" id="GO:0005829">
    <property type="term" value="C:cytosol"/>
    <property type="evidence" value="ECO:0007669"/>
    <property type="project" value="TreeGrafter"/>
</dbReference>
<dbReference type="Pfam" id="PF02811">
    <property type="entry name" value="PHP"/>
    <property type="match status" value="1"/>
</dbReference>
<accession>A0A9D0YXI5</accession>
<dbReference type="InterPro" id="IPR003141">
    <property type="entry name" value="Pol/His_phosphatase_N"/>
</dbReference>
<dbReference type="Gene3D" id="3.20.20.140">
    <property type="entry name" value="Metal-dependent hydrolases"/>
    <property type="match status" value="1"/>
</dbReference>
<dbReference type="InterPro" id="IPR050243">
    <property type="entry name" value="PHP_phosphatase"/>
</dbReference>
<dbReference type="InterPro" id="IPR016195">
    <property type="entry name" value="Pol/histidinol_Pase-like"/>
</dbReference>
<dbReference type="GO" id="GO:0042578">
    <property type="term" value="F:phosphoric ester hydrolase activity"/>
    <property type="evidence" value="ECO:0007669"/>
    <property type="project" value="TreeGrafter"/>
</dbReference>
<evidence type="ECO:0000313" key="2">
    <source>
        <dbReference type="EMBL" id="HIQ63758.1"/>
    </source>
</evidence>
<dbReference type="PANTHER" id="PTHR36928">
    <property type="entry name" value="PHOSPHATASE YCDX-RELATED"/>
    <property type="match status" value="1"/>
</dbReference>
<reference evidence="2" key="2">
    <citation type="journal article" date="2021" name="PeerJ">
        <title>Extensive microbial diversity within the chicken gut microbiome revealed by metagenomics and culture.</title>
        <authorList>
            <person name="Gilroy R."/>
            <person name="Ravi A."/>
            <person name="Getino M."/>
            <person name="Pursley I."/>
            <person name="Horton D.L."/>
            <person name="Alikhan N.F."/>
            <person name="Baker D."/>
            <person name="Gharbi K."/>
            <person name="Hall N."/>
            <person name="Watson M."/>
            <person name="Adriaenssens E.M."/>
            <person name="Foster-Nyarko E."/>
            <person name="Jarju S."/>
            <person name="Secka A."/>
            <person name="Antonio M."/>
            <person name="Oren A."/>
            <person name="Chaudhuri R.R."/>
            <person name="La Ragione R."/>
            <person name="Hildebrand F."/>
            <person name="Pallen M.J."/>
        </authorList>
    </citation>
    <scope>NUCLEOTIDE SEQUENCE</scope>
    <source>
        <strain evidence="2">ChiHile30-977</strain>
    </source>
</reference>
<comment type="caution">
    <text evidence="2">The sequence shown here is derived from an EMBL/GenBank/DDBJ whole genome shotgun (WGS) entry which is preliminary data.</text>
</comment>
<dbReference type="EMBL" id="DVFI01000124">
    <property type="protein sequence ID" value="HIQ63758.1"/>
    <property type="molecule type" value="Genomic_DNA"/>
</dbReference>
<dbReference type="PANTHER" id="PTHR36928:SF1">
    <property type="entry name" value="PHOSPHATASE YCDX-RELATED"/>
    <property type="match status" value="1"/>
</dbReference>
<sequence length="234" mass="25743">MRHISDLHIHTLVSHHAYSTVRENVLQARAQGLSLIAITDHCYGAPDAGNDWHFGNMVIWPPDMEGVRVLRGVEANIMAMDGTLDTTVGDLMAVDYVIASLHAYCVAPRTLAAHTDALLRVLENPFVHTIGHPADMKFPLDLRTVARACAQAGKRLEINEHAMARAPQVEAINERLLEACAQEGTQIVLSTDAHICYEVGRFPRTDALLARTGFPESLIWNADAARVLADLKKQ</sequence>